<dbReference type="PANTHER" id="PTHR37694:SF1">
    <property type="entry name" value="SLR8022 PROTEIN"/>
    <property type="match status" value="1"/>
</dbReference>
<name>A0A7C4U3D8_9BACT</name>
<dbReference type="EMBL" id="DTHV01000035">
    <property type="protein sequence ID" value="HGW60053.1"/>
    <property type="molecule type" value="Genomic_DNA"/>
</dbReference>
<dbReference type="Pfam" id="PF07883">
    <property type="entry name" value="Cupin_2"/>
    <property type="match status" value="1"/>
</dbReference>
<dbReference type="InterPro" id="IPR013096">
    <property type="entry name" value="Cupin_2"/>
</dbReference>
<dbReference type="InterPro" id="IPR011051">
    <property type="entry name" value="RmlC_Cupin_sf"/>
</dbReference>
<comment type="caution">
    <text evidence="2">The sequence shown here is derived from an EMBL/GenBank/DDBJ whole genome shotgun (WGS) entry which is preliminary data.</text>
</comment>
<gene>
    <name evidence="2" type="ORF">ENV82_01245</name>
</gene>
<evidence type="ECO:0000313" key="2">
    <source>
        <dbReference type="EMBL" id="HGW60053.1"/>
    </source>
</evidence>
<organism evidence="2">
    <name type="scientific">Caldisericum exile</name>
    <dbReference type="NCBI Taxonomy" id="693075"/>
    <lineage>
        <taxon>Bacteria</taxon>
        <taxon>Pseudomonadati</taxon>
        <taxon>Caldisericota/Cryosericota group</taxon>
        <taxon>Caldisericota</taxon>
        <taxon>Caldisericia</taxon>
        <taxon>Caldisericales</taxon>
        <taxon>Caldisericaceae</taxon>
        <taxon>Caldisericum</taxon>
    </lineage>
</organism>
<reference evidence="2" key="1">
    <citation type="journal article" date="2020" name="mSystems">
        <title>Genome- and Community-Level Interaction Insights into Carbon Utilization and Element Cycling Functions of Hydrothermarchaeota in Hydrothermal Sediment.</title>
        <authorList>
            <person name="Zhou Z."/>
            <person name="Liu Y."/>
            <person name="Xu W."/>
            <person name="Pan J."/>
            <person name="Luo Z.H."/>
            <person name="Li M."/>
        </authorList>
    </citation>
    <scope>NUCLEOTIDE SEQUENCE [LARGE SCALE GENOMIC DNA]</scope>
    <source>
        <strain evidence="2">SpSt-794</strain>
    </source>
</reference>
<protein>
    <submittedName>
        <fullName evidence="2">Cupin domain-containing protein</fullName>
    </submittedName>
</protein>
<dbReference type="SUPFAM" id="SSF51182">
    <property type="entry name" value="RmlC-like cupins"/>
    <property type="match status" value="1"/>
</dbReference>
<evidence type="ECO:0000259" key="1">
    <source>
        <dbReference type="Pfam" id="PF07883"/>
    </source>
</evidence>
<sequence>MRYFELEPGAVIPEHHHEWEHEIFILQGKLIITEGTEERVVESGTAVFIKPNAPHSYKNIGDTKVLMLCVIPYLKL</sequence>
<dbReference type="Gene3D" id="2.60.120.10">
    <property type="entry name" value="Jelly Rolls"/>
    <property type="match status" value="1"/>
</dbReference>
<dbReference type="PANTHER" id="PTHR37694">
    <property type="entry name" value="SLR8022 PROTEIN"/>
    <property type="match status" value="1"/>
</dbReference>
<dbReference type="InterPro" id="IPR014710">
    <property type="entry name" value="RmlC-like_jellyroll"/>
</dbReference>
<feature type="domain" description="Cupin type-2" evidence="1">
    <location>
        <begin position="3"/>
        <end position="70"/>
    </location>
</feature>
<accession>A0A7C4U3D8</accession>
<proteinExistence type="predicted"/>
<dbReference type="AlphaFoldDB" id="A0A7C4U3D8"/>